<keyword evidence="1" id="KW-0812">Transmembrane</keyword>
<dbReference type="Proteomes" id="UP001210261">
    <property type="component" value="Unassembled WGS sequence"/>
</dbReference>
<dbReference type="InterPro" id="IPR007436">
    <property type="entry name" value="DUF485"/>
</dbReference>
<comment type="caution">
    <text evidence="2">The sequence shown here is derived from an EMBL/GenBank/DDBJ whole genome shotgun (WGS) entry which is preliminary data.</text>
</comment>
<gene>
    <name evidence="2" type="ORF">PF021_07610</name>
</gene>
<accession>A0ABT4VFQ2</accession>
<dbReference type="Pfam" id="PF04341">
    <property type="entry name" value="DUF485"/>
    <property type="match status" value="1"/>
</dbReference>
<keyword evidence="1" id="KW-1133">Transmembrane helix</keyword>
<evidence type="ECO:0000256" key="1">
    <source>
        <dbReference type="SAM" id="Phobius"/>
    </source>
</evidence>
<dbReference type="PANTHER" id="PTHR38598">
    <property type="entry name" value="INNER MEMBRANE PROTEIN YJCH"/>
    <property type="match status" value="1"/>
</dbReference>
<feature type="transmembrane region" description="Helical" evidence="1">
    <location>
        <begin position="24"/>
        <end position="46"/>
    </location>
</feature>
<dbReference type="PANTHER" id="PTHR38598:SF1">
    <property type="entry name" value="INNER MEMBRANE PROTEIN YJCH"/>
    <property type="match status" value="1"/>
</dbReference>
<sequence>MERNSNYYESINKFKRFVTLRNKVATTLSIVVLICYYVFVAGIGLFPDVLGYRLGPSSITLGIMVGIFLIILCILTTGLYTFFANKYFDKVQQEVIEDLEKSGALDDLKLGKTKERENYE</sequence>
<name>A0ABT4VFQ2_9HELI</name>
<keyword evidence="3" id="KW-1185">Reference proteome</keyword>
<dbReference type="RefSeq" id="WP_271021892.1">
    <property type="nucleotide sequence ID" value="NZ_JAQHXR010000005.1"/>
</dbReference>
<proteinExistence type="predicted"/>
<organism evidence="2 3">
    <name type="scientific">Helicobacter ibis</name>
    <dbReference type="NCBI Taxonomy" id="2962633"/>
    <lineage>
        <taxon>Bacteria</taxon>
        <taxon>Pseudomonadati</taxon>
        <taxon>Campylobacterota</taxon>
        <taxon>Epsilonproteobacteria</taxon>
        <taxon>Campylobacterales</taxon>
        <taxon>Helicobacteraceae</taxon>
        <taxon>Helicobacter</taxon>
    </lineage>
</organism>
<reference evidence="2 3" key="1">
    <citation type="submission" date="2023-01" db="EMBL/GenBank/DDBJ databases">
        <title>Description of Helicobacter ibis sp. nov. isolated from faecal droppings of black-faced ibis (Theristicus melanopis).</title>
        <authorList>
            <person name="Lopez-Cantillo M."/>
            <person name="Vidal-Veuthey B."/>
            <person name="Mella A."/>
            <person name="De La Haba R."/>
            <person name="Collado L."/>
        </authorList>
    </citation>
    <scope>NUCLEOTIDE SEQUENCE [LARGE SCALE GENOMIC DNA]</scope>
    <source>
        <strain evidence="2 3">A82</strain>
    </source>
</reference>
<feature type="transmembrane region" description="Helical" evidence="1">
    <location>
        <begin position="58"/>
        <end position="83"/>
    </location>
</feature>
<evidence type="ECO:0000313" key="3">
    <source>
        <dbReference type="Proteomes" id="UP001210261"/>
    </source>
</evidence>
<dbReference type="EMBL" id="JAQHXR010000005">
    <property type="protein sequence ID" value="MDA3969531.1"/>
    <property type="molecule type" value="Genomic_DNA"/>
</dbReference>
<dbReference type="InterPro" id="IPR052959">
    <property type="entry name" value="Inner_membrane_assoc"/>
</dbReference>
<keyword evidence="1" id="KW-0472">Membrane</keyword>
<protein>
    <submittedName>
        <fullName evidence="2">DUF485 domain-containing protein</fullName>
    </submittedName>
</protein>
<evidence type="ECO:0000313" key="2">
    <source>
        <dbReference type="EMBL" id="MDA3969531.1"/>
    </source>
</evidence>